<keyword evidence="2" id="KW-1185">Reference proteome</keyword>
<evidence type="ECO:0000313" key="2">
    <source>
        <dbReference type="Proteomes" id="UP001497516"/>
    </source>
</evidence>
<evidence type="ECO:0000313" key="1">
    <source>
        <dbReference type="EMBL" id="CAL1393475.1"/>
    </source>
</evidence>
<protein>
    <submittedName>
        <fullName evidence="1">Uncharacterized protein</fullName>
    </submittedName>
</protein>
<reference evidence="1 2" key="1">
    <citation type="submission" date="2024-04" db="EMBL/GenBank/DDBJ databases">
        <authorList>
            <person name="Fracassetti M."/>
        </authorList>
    </citation>
    <scope>NUCLEOTIDE SEQUENCE [LARGE SCALE GENOMIC DNA]</scope>
</reference>
<organism evidence="1 2">
    <name type="scientific">Linum trigynum</name>
    <dbReference type="NCBI Taxonomy" id="586398"/>
    <lineage>
        <taxon>Eukaryota</taxon>
        <taxon>Viridiplantae</taxon>
        <taxon>Streptophyta</taxon>
        <taxon>Embryophyta</taxon>
        <taxon>Tracheophyta</taxon>
        <taxon>Spermatophyta</taxon>
        <taxon>Magnoliopsida</taxon>
        <taxon>eudicotyledons</taxon>
        <taxon>Gunneridae</taxon>
        <taxon>Pentapetalae</taxon>
        <taxon>rosids</taxon>
        <taxon>fabids</taxon>
        <taxon>Malpighiales</taxon>
        <taxon>Linaceae</taxon>
        <taxon>Linum</taxon>
    </lineage>
</organism>
<sequence length="94" mass="10466">MLFQSRRSFWSENRLILGLQQFTRPSLKLTRPCEGVTRPCELSTFFTRPKVQLARPCGLAWPGRAADTGKTFCGTAVWRSALAVSALAEYGTAK</sequence>
<dbReference type="EMBL" id="OZ034819">
    <property type="protein sequence ID" value="CAL1393475.1"/>
    <property type="molecule type" value="Genomic_DNA"/>
</dbReference>
<proteinExistence type="predicted"/>
<accession>A0AAV2F721</accession>
<dbReference type="AlphaFoldDB" id="A0AAV2F721"/>
<dbReference type="Proteomes" id="UP001497516">
    <property type="component" value="Chromosome 6"/>
</dbReference>
<name>A0AAV2F721_9ROSI</name>
<gene>
    <name evidence="1" type="ORF">LTRI10_LOCUS34050</name>
</gene>